<keyword evidence="5" id="KW-0274">FAD</keyword>
<dbReference type="PANTHER" id="PTHR11985">
    <property type="entry name" value="GLYCEROL-3-PHOSPHATE DEHYDROGENASE"/>
    <property type="match status" value="1"/>
</dbReference>
<dbReference type="PRINTS" id="PR01001">
    <property type="entry name" value="FADG3PDH"/>
</dbReference>
<sequence>RAAQIADLKASAGAVTGALKDAGNKVAKAVAGSSGDVQADNQGSKGEEYDLLVIGAGATGAGIALDAATRGLKVAMVERDDFASGTSSKSTKLVHGGVRYLEKAVWELDYNQYKLVKEALRERRFFLDTAPHLSSWLPIMIPINKWWQAPYFWAGTKFYDFLAGSENIETSYFMTKSKALDAFPMLKKDNLVGALVYYDGAHNDSRMNVSLGMTAALYGATVVNHIEVTSLTKDENGRLNGARVKDLVAEANGSSDEFNIRAKGVINATGPFTDSIRKMDDQKVPEIVAPSSGVHVILPGYYAPANMGMIDPHTSDGRVIFFLPWQGNTIAGTTDT</sequence>
<dbReference type="EMBL" id="JAHFXS010008000">
    <property type="protein sequence ID" value="KAG9922828.1"/>
    <property type="molecule type" value="Genomic_DNA"/>
</dbReference>
<dbReference type="Gene3D" id="3.50.50.60">
    <property type="entry name" value="FAD/NAD(P)-binding domain"/>
    <property type="match status" value="1"/>
</dbReference>
<keyword evidence="4" id="KW-0285">Flavoprotein</keyword>
<comment type="similarity">
    <text evidence="2">Belongs to the FAD-dependent glycerol-3-phosphate dehydrogenase family.</text>
</comment>
<gene>
    <name evidence="8" type="ORF">KCU98_g21905</name>
</gene>
<dbReference type="Gene3D" id="3.30.9.10">
    <property type="entry name" value="D-Amino Acid Oxidase, subunit A, domain 2"/>
    <property type="match status" value="1"/>
</dbReference>
<dbReference type="GO" id="GO:0004368">
    <property type="term" value="F:glycerol-3-phosphate dehydrogenase (quinone) activity"/>
    <property type="evidence" value="ECO:0007669"/>
    <property type="project" value="UniProtKB-EC"/>
</dbReference>
<comment type="caution">
    <text evidence="8">The sequence shown here is derived from an EMBL/GenBank/DDBJ whole genome shotgun (WGS) entry which is preliminary data.</text>
</comment>
<proteinExistence type="inferred from homology"/>
<keyword evidence="9" id="KW-1185">Reference proteome</keyword>
<accession>A0A9P8F2I1</accession>
<dbReference type="EC" id="1.1.5.3" evidence="3"/>
<feature type="non-terminal residue" evidence="8">
    <location>
        <position position="1"/>
    </location>
</feature>
<dbReference type="InterPro" id="IPR006076">
    <property type="entry name" value="FAD-dep_OxRdtase"/>
</dbReference>
<dbReference type="PANTHER" id="PTHR11985:SF15">
    <property type="entry name" value="GLYCEROL-3-PHOSPHATE DEHYDROGENASE, MITOCHONDRIAL"/>
    <property type="match status" value="1"/>
</dbReference>
<dbReference type="Pfam" id="PF01266">
    <property type="entry name" value="DAO"/>
    <property type="match status" value="1"/>
</dbReference>
<feature type="domain" description="FAD dependent oxidoreductase" evidence="7">
    <location>
        <begin position="50"/>
        <end position="335"/>
    </location>
</feature>
<organism evidence="8 9">
    <name type="scientific">Aureobasidium melanogenum</name>
    <name type="common">Aureobasidium pullulans var. melanogenum</name>
    <dbReference type="NCBI Taxonomy" id="46634"/>
    <lineage>
        <taxon>Eukaryota</taxon>
        <taxon>Fungi</taxon>
        <taxon>Dikarya</taxon>
        <taxon>Ascomycota</taxon>
        <taxon>Pezizomycotina</taxon>
        <taxon>Dothideomycetes</taxon>
        <taxon>Dothideomycetidae</taxon>
        <taxon>Dothideales</taxon>
        <taxon>Saccotheciaceae</taxon>
        <taxon>Aureobasidium</taxon>
    </lineage>
</organism>
<evidence type="ECO:0000313" key="9">
    <source>
        <dbReference type="Proteomes" id="UP000729357"/>
    </source>
</evidence>
<name>A0A9P8F2I1_AURME</name>
<evidence type="ECO:0000256" key="1">
    <source>
        <dbReference type="ARBA" id="ARBA00001974"/>
    </source>
</evidence>
<dbReference type="GO" id="GO:0006072">
    <property type="term" value="P:glycerol-3-phosphate metabolic process"/>
    <property type="evidence" value="ECO:0007669"/>
    <property type="project" value="InterPro"/>
</dbReference>
<dbReference type="InterPro" id="IPR000447">
    <property type="entry name" value="G3P_DH_FAD-dep"/>
</dbReference>
<reference evidence="8" key="1">
    <citation type="journal article" date="2021" name="J Fungi (Basel)">
        <title>Virulence traits and population genomics of the black yeast Aureobasidium melanogenum.</title>
        <authorList>
            <person name="Cernosa A."/>
            <person name="Sun X."/>
            <person name="Gostincar C."/>
            <person name="Fang C."/>
            <person name="Gunde-Cimerman N."/>
            <person name="Song Z."/>
        </authorList>
    </citation>
    <scope>NUCLEOTIDE SEQUENCE</scope>
    <source>
        <strain evidence="8">EXF-9298</strain>
    </source>
</reference>
<keyword evidence="6" id="KW-0560">Oxidoreductase</keyword>
<feature type="non-terminal residue" evidence="8">
    <location>
        <position position="336"/>
    </location>
</feature>
<evidence type="ECO:0000256" key="4">
    <source>
        <dbReference type="ARBA" id="ARBA00022630"/>
    </source>
</evidence>
<dbReference type="AlphaFoldDB" id="A0A9P8F2I1"/>
<evidence type="ECO:0000256" key="6">
    <source>
        <dbReference type="ARBA" id="ARBA00023002"/>
    </source>
</evidence>
<evidence type="ECO:0000313" key="8">
    <source>
        <dbReference type="EMBL" id="KAG9922828.1"/>
    </source>
</evidence>
<dbReference type="GO" id="GO:0005739">
    <property type="term" value="C:mitochondrion"/>
    <property type="evidence" value="ECO:0007669"/>
    <property type="project" value="TreeGrafter"/>
</dbReference>
<dbReference type="SUPFAM" id="SSF51905">
    <property type="entry name" value="FAD/NAD(P)-binding domain"/>
    <property type="match status" value="1"/>
</dbReference>
<comment type="cofactor">
    <cofactor evidence="1">
        <name>FAD</name>
        <dbReference type="ChEBI" id="CHEBI:57692"/>
    </cofactor>
</comment>
<dbReference type="InterPro" id="IPR036188">
    <property type="entry name" value="FAD/NAD-bd_sf"/>
</dbReference>
<protein>
    <recommendedName>
        <fullName evidence="3">glycerol-3-phosphate dehydrogenase</fullName>
        <ecNumber evidence="3">1.1.5.3</ecNumber>
    </recommendedName>
</protein>
<evidence type="ECO:0000256" key="5">
    <source>
        <dbReference type="ARBA" id="ARBA00022827"/>
    </source>
</evidence>
<evidence type="ECO:0000256" key="3">
    <source>
        <dbReference type="ARBA" id="ARBA00013029"/>
    </source>
</evidence>
<dbReference type="Proteomes" id="UP000729357">
    <property type="component" value="Unassembled WGS sequence"/>
</dbReference>
<reference evidence="8" key="2">
    <citation type="submission" date="2021-08" db="EMBL/GenBank/DDBJ databases">
        <authorList>
            <person name="Gostincar C."/>
            <person name="Sun X."/>
            <person name="Song Z."/>
            <person name="Gunde-Cimerman N."/>
        </authorList>
    </citation>
    <scope>NUCLEOTIDE SEQUENCE</scope>
    <source>
        <strain evidence="8">EXF-9298</strain>
    </source>
</reference>
<evidence type="ECO:0000256" key="2">
    <source>
        <dbReference type="ARBA" id="ARBA00007330"/>
    </source>
</evidence>
<evidence type="ECO:0000259" key="7">
    <source>
        <dbReference type="Pfam" id="PF01266"/>
    </source>
</evidence>